<dbReference type="InterPro" id="IPR028362">
    <property type="entry name" value="AlgI"/>
</dbReference>
<dbReference type="InterPro" id="IPR051085">
    <property type="entry name" value="MB_O-acyltransferase"/>
</dbReference>
<feature type="transmembrane region" description="Helical" evidence="8">
    <location>
        <begin position="318"/>
        <end position="339"/>
    </location>
</feature>
<sequence length="466" mass="52360">MAFSTLVFPFVFLPVSLILYFVLPKQLKNAALVVCSLVFFAWGTPEYLVLMVLDIAFHYFAGRELALQKARGRSGRFVLVSSVLVNLLLLGFFKYYGFLVDNLNALLGTALRARELPMPIGVSFFTFSLLSYLFDVYRDRAPAARNVLDFSLYVTFFPKLVSGPIVQYAEMEPQLRDHPVTREGFGSGARLFLIGLAKKVLLANTLGTTFYALSALPMTQLSTLSAWLGAVCYALMLYFDFSGYSDMAIGLASMFGFRFGKNFDYPYVSQSITEFWRRWHISLGAWFRDYVYIPCGGSRAGTVRTIANLLLVWLLTGIWHGANWTFLLWGVYYGVLLLLEKFVLRRALEHLPGLLRHVLTLLLVLIGWVFFFSSSPAAAFGWIGRMFGSGSALVDATAKYYLAGCWPLLLVGAIGSFPVVSHVGGNLLRRNKAWQAFSVVLFLALLLLCIALMMNDTYSTFLYFQF</sequence>
<proteinExistence type="inferred from homology"/>
<feature type="transmembrane region" description="Helical" evidence="8">
    <location>
        <begin position="30"/>
        <end position="57"/>
    </location>
</feature>
<keyword evidence="7 9" id="KW-0808">Transferase</keyword>
<dbReference type="PIRSF" id="PIRSF500217">
    <property type="entry name" value="AlgI"/>
    <property type="match status" value="1"/>
</dbReference>
<dbReference type="EMBL" id="JBBMFF010000181">
    <property type="protein sequence ID" value="MEQ2510722.1"/>
    <property type="molecule type" value="Genomic_DNA"/>
</dbReference>
<dbReference type="Proteomes" id="UP001491552">
    <property type="component" value="Unassembled WGS sequence"/>
</dbReference>
<organism evidence="9 10">
    <name type="scientific">Faecousia intestinalis</name>
    <dbReference type="NCBI Taxonomy" id="3133167"/>
    <lineage>
        <taxon>Bacteria</taxon>
        <taxon>Bacillati</taxon>
        <taxon>Bacillota</taxon>
        <taxon>Clostridia</taxon>
        <taxon>Eubacteriales</taxon>
        <taxon>Oscillospiraceae</taxon>
        <taxon>Faecousia</taxon>
    </lineage>
</organism>
<gene>
    <name evidence="9" type="ORF">WMO66_05575</name>
</gene>
<feature type="transmembrane region" description="Helical" evidence="8">
    <location>
        <begin position="189"/>
        <end position="214"/>
    </location>
</feature>
<dbReference type="InterPro" id="IPR004299">
    <property type="entry name" value="MBOAT_fam"/>
</dbReference>
<evidence type="ECO:0000256" key="8">
    <source>
        <dbReference type="SAM" id="Phobius"/>
    </source>
</evidence>
<feature type="transmembrane region" description="Helical" evidence="8">
    <location>
        <begin position="7"/>
        <end position="24"/>
    </location>
</feature>
<evidence type="ECO:0000256" key="6">
    <source>
        <dbReference type="ARBA" id="ARBA00023136"/>
    </source>
</evidence>
<evidence type="ECO:0000313" key="10">
    <source>
        <dbReference type="Proteomes" id="UP001491552"/>
    </source>
</evidence>
<dbReference type="EC" id="2.3.-.-" evidence="9"/>
<keyword evidence="3 7" id="KW-1003">Cell membrane</keyword>
<name>A0ABV1G5T2_9FIRM</name>
<keyword evidence="6 7" id="KW-0472">Membrane</keyword>
<comment type="similarity">
    <text evidence="2 7">Belongs to the membrane-bound acyltransferase family.</text>
</comment>
<keyword evidence="10" id="KW-1185">Reference proteome</keyword>
<reference evidence="9 10" key="1">
    <citation type="submission" date="2024-03" db="EMBL/GenBank/DDBJ databases">
        <title>Human intestinal bacterial collection.</title>
        <authorList>
            <person name="Pauvert C."/>
            <person name="Hitch T.C.A."/>
            <person name="Clavel T."/>
        </authorList>
    </citation>
    <scope>NUCLEOTIDE SEQUENCE [LARGE SCALE GENOMIC DNA]</scope>
    <source>
        <strain evidence="9 10">CLA-AA-H192</strain>
    </source>
</reference>
<feature type="transmembrane region" description="Helical" evidence="8">
    <location>
        <begin position="400"/>
        <end position="421"/>
    </location>
</feature>
<evidence type="ECO:0000313" key="9">
    <source>
        <dbReference type="EMBL" id="MEQ2510722.1"/>
    </source>
</evidence>
<dbReference type="InterPro" id="IPR024194">
    <property type="entry name" value="Ac/AlaTfrase_AlgI/DltB"/>
</dbReference>
<keyword evidence="5 8" id="KW-1133">Transmembrane helix</keyword>
<feature type="transmembrane region" description="Helical" evidence="8">
    <location>
        <begin position="116"/>
        <end position="134"/>
    </location>
</feature>
<evidence type="ECO:0000256" key="7">
    <source>
        <dbReference type="PIRNR" id="PIRNR016636"/>
    </source>
</evidence>
<keyword evidence="4 8" id="KW-0812">Transmembrane</keyword>
<protein>
    <submittedName>
        <fullName evidence="9">MBOAT family O-acyltransferase</fullName>
        <ecNumber evidence="9">2.3.-.-</ecNumber>
    </submittedName>
</protein>
<dbReference type="PANTHER" id="PTHR13285">
    <property type="entry name" value="ACYLTRANSFERASE"/>
    <property type="match status" value="1"/>
</dbReference>
<dbReference type="RefSeq" id="WP_349135403.1">
    <property type="nucleotide sequence ID" value="NZ_JBBMFF010000181.1"/>
</dbReference>
<accession>A0ABV1G5T2</accession>
<feature type="transmembrane region" description="Helical" evidence="8">
    <location>
        <begin position="221"/>
        <end position="239"/>
    </location>
</feature>
<dbReference type="PIRSF" id="PIRSF016636">
    <property type="entry name" value="AlgI_DltB"/>
    <property type="match status" value="1"/>
</dbReference>
<dbReference type="PANTHER" id="PTHR13285:SF18">
    <property type="entry name" value="PROTEIN-CYSTEINE N-PALMITOYLTRANSFERASE RASP"/>
    <property type="match status" value="1"/>
</dbReference>
<dbReference type="GO" id="GO:0016746">
    <property type="term" value="F:acyltransferase activity"/>
    <property type="evidence" value="ECO:0007669"/>
    <property type="project" value="UniProtKB-KW"/>
</dbReference>
<dbReference type="Pfam" id="PF03062">
    <property type="entry name" value="MBOAT"/>
    <property type="match status" value="1"/>
</dbReference>
<feature type="transmembrane region" description="Helical" evidence="8">
    <location>
        <begin position="77"/>
        <end position="96"/>
    </location>
</feature>
<evidence type="ECO:0000256" key="5">
    <source>
        <dbReference type="ARBA" id="ARBA00022989"/>
    </source>
</evidence>
<feature type="transmembrane region" description="Helical" evidence="8">
    <location>
        <begin position="433"/>
        <end position="454"/>
    </location>
</feature>
<evidence type="ECO:0000256" key="2">
    <source>
        <dbReference type="ARBA" id="ARBA00010323"/>
    </source>
</evidence>
<comment type="caution">
    <text evidence="9">The sequence shown here is derived from an EMBL/GenBank/DDBJ whole genome shotgun (WGS) entry which is preliminary data.</text>
</comment>
<feature type="transmembrane region" description="Helical" evidence="8">
    <location>
        <begin position="359"/>
        <end position="380"/>
    </location>
</feature>
<keyword evidence="7 9" id="KW-0012">Acyltransferase</keyword>
<evidence type="ECO:0000256" key="1">
    <source>
        <dbReference type="ARBA" id="ARBA00004651"/>
    </source>
</evidence>
<evidence type="ECO:0000256" key="4">
    <source>
        <dbReference type="ARBA" id="ARBA00022692"/>
    </source>
</evidence>
<comment type="subcellular location">
    <subcellularLocation>
        <location evidence="1">Cell membrane</location>
        <topology evidence="1">Multi-pass membrane protein</topology>
    </subcellularLocation>
</comment>
<evidence type="ECO:0000256" key="3">
    <source>
        <dbReference type="ARBA" id="ARBA00022475"/>
    </source>
</evidence>